<feature type="transmembrane region" description="Helical" evidence="8">
    <location>
        <begin position="398"/>
        <end position="419"/>
    </location>
</feature>
<evidence type="ECO:0000313" key="10">
    <source>
        <dbReference type="Proteomes" id="UP001165740"/>
    </source>
</evidence>
<dbReference type="InterPro" id="IPR017452">
    <property type="entry name" value="GPCR_Rhodpsn_7TM"/>
</dbReference>
<dbReference type="Pfam" id="PF00001">
    <property type="entry name" value="7tm_1"/>
    <property type="match status" value="1"/>
</dbReference>
<dbReference type="RefSeq" id="XP_055897719.1">
    <property type="nucleotide sequence ID" value="XM_056041744.1"/>
</dbReference>
<feature type="transmembrane region" description="Helical" evidence="8">
    <location>
        <begin position="105"/>
        <end position="128"/>
    </location>
</feature>
<gene>
    <name evidence="11 12" type="primary">LOC106062700</name>
</gene>
<reference evidence="11 12" key="1">
    <citation type="submission" date="2025-04" db="UniProtKB">
        <authorList>
            <consortium name="RefSeq"/>
        </authorList>
    </citation>
    <scope>IDENTIFICATION</scope>
</reference>
<dbReference type="PRINTS" id="PR00237">
    <property type="entry name" value="GPCRRHODOPSN"/>
</dbReference>
<dbReference type="InterPro" id="IPR000276">
    <property type="entry name" value="GPCR_Rhodpsn"/>
</dbReference>
<protein>
    <submittedName>
        <fullName evidence="11 12">Neuromedin-U receptor 2-like</fullName>
    </submittedName>
</protein>
<evidence type="ECO:0000256" key="1">
    <source>
        <dbReference type="ARBA" id="ARBA00004141"/>
    </source>
</evidence>
<feature type="transmembrane region" description="Helical" evidence="8">
    <location>
        <begin position="148"/>
        <end position="167"/>
    </location>
</feature>
<keyword evidence="4" id="KW-0297">G-protein coupled receptor</keyword>
<evidence type="ECO:0000256" key="7">
    <source>
        <dbReference type="ARBA" id="ARBA00023224"/>
    </source>
</evidence>
<dbReference type="RefSeq" id="XP_055897718.1">
    <property type="nucleotide sequence ID" value="XM_056041743.1"/>
</dbReference>
<feature type="transmembrane region" description="Helical" evidence="8">
    <location>
        <begin position="36"/>
        <end position="59"/>
    </location>
</feature>
<dbReference type="GO" id="GO:0016020">
    <property type="term" value="C:membrane"/>
    <property type="evidence" value="ECO:0007669"/>
    <property type="project" value="UniProtKB-SubCell"/>
</dbReference>
<evidence type="ECO:0000256" key="3">
    <source>
        <dbReference type="ARBA" id="ARBA00022989"/>
    </source>
</evidence>
<dbReference type="OrthoDB" id="5962705at2759"/>
<comment type="subcellular location">
    <subcellularLocation>
        <location evidence="1">Membrane</location>
        <topology evidence="1">Multi-pass membrane protein</topology>
    </subcellularLocation>
</comment>
<keyword evidence="7" id="KW-0807">Transducer</keyword>
<proteinExistence type="predicted"/>
<keyword evidence="3 8" id="KW-1133">Transmembrane helix</keyword>
<evidence type="ECO:0000256" key="4">
    <source>
        <dbReference type="ARBA" id="ARBA00023040"/>
    </source>
</evidence>
<accession>A0A9W3BDP2</accession>
<dbReference type="AlphaFoldDB" id="A0A9W3BDP2"/>
<keyword evidence="2 8" id="KW-0812">Transmembrane</keyword>
<dbReference type="GeneID" id="106062700"/>
<name>A0A9W3BDP2_BIOGL</name>
<evidence type="ECO:0000256" key="2">
    <source>
        <dbReference type="ARBA" id="ARBA00022692"/>
    </source>
</evidence>
<keyword evidence="10" id="KW-1185">Reference proteome</keyword>
<evidence type="ECO:0000256" key="6">
    <source>
        <dbReference type="ARBA" id="ARBA00023170"/>
    </source>
</evidence>
<evidence type="ECO:0000313" key="12">
    <source>
        <dbReference type="RefSeq" id="XP_055897719.1"/>
    </source>
</evidence>
<evidence type="ECO:0000256" key="8">
    <source>
        <dbReference type="SAM" id="Phobius"/>
    </source>
</evidence>
<dbReference type="SUPFAM" id="SSF81321">
    <property type="entry name" value="Family A G protein-coupled receptor-like"/>
    <property type="match status" value="1"/>
</dbReference>
<feature type="domain" description="G-protein coupled receptors family 1 profile" evidence="9">
    <location>
        <begin position="49"/>
        <end position="419"/>
    </location>
</feature>
<keyword evidence="6" id="KW-0675">Receptor</keyword>
<feature type="transmembrane region" description="Helical" evidence="8">
    <location>
        <begin position="202"/>
        <end position="222"/>
    </location>
</feature>
<dbReference type="PANTHER" id="PTHR24243:SF208">
    <property type="entry name" value="PYROKININ-1 RECEPTOR"/>
    <property type="match status" value="1"/>
</dbReference>
<dbReference type="Gene3D" id="1.20.1070.10">
    <property type="entry name" value="Rhodopsin 7-helix transmembrane proteins"/>
    <property type="match status" value="1"/>
</dbReference>
<dbReference type="GO" id="GO:0004930">
    <property type="term" value="F:G protein-coupled receptor activity"/>
    <property type="evidence" value="ECO:0007669"/>
    <property type="project" value="UniProtKB-KW"/>
</dbReference>
<organism evidence="10 12">
    <name type="scientific">Biomphalaria glabrata</name>
    <name type="common">Bloodfluke planorb</name>
    <name type="synonym">Freshwater snail</name>
    <dbReference type="NCBI Taxonomy" id="6526"/>
    <lineage>
        <taxon>Eukaryota</taxon>
        <taxon>Metazoa</taxon>
        <taxon>Spiralia</taxon>
        <taxon>Lophotrochozoa</taxon>
        <taxon>Mollusca</taxon>
        <taxon>Gastropoda</taxon>
        <taxon>Heterobranchia</taxon>
        <taxon>Euthyneura</taxon>
        <taxon>Panpulmonata</taxon>
        <taxon>Hygrophila</taxon>
        <taxon>Lymnaeoidea</taxon>
        <taxon>Planorbidae</taxon>
        <taxon>Biomphalaria</taxon>
    </lineage>
</organism>
<dbReference type="PROSITE" id="PS50262">
    <property type="entry name" value="G_PROTEIN_RECEP_F1_2"/>
    <property type="match status" value="1"/>
</dbReference>
<sequence length="438" mass="50026">MILNETNVYKNITSDERREYLSVLQQESTIAFIPTFVYLGLLAIVGIPGNSLVIIVYLTKMTMKPLSIFIISMAVIDLITCLLILPGILYFLLHMWDFNDPLTCQFFLALIALLVMSSALMLVSIAIIRYMKMCHPFKKQVTLRQTKLICYINVFMAIVVSIPHGILQGKRSRQTQNPNIVGYYCKIDDSYVETIWPTLNSAFLFILFFVTSFTVTFCYVRIGCVIRGHGKNVHQRNYVSATKQHKDVKVTDFGGRTHKKSCLKFGIENESESVVEPVTISDLIDINTETKSNDYINANVENYNVEKSISTDSPGRDDFSDNIALDEFIIKQRFETVTPSYVNQIPALEKQRKHLNRTHFMMLTVTLVFFLGFLPFLGLNVLLAVSPETVTSLKGWSLAMYQLFLESYLVNCAANPIIYSLMDQKFKDICIQMFKIKL</sequence>
<dbReference type="PANTHER" id="PTHR24243">
    <property type="entry name" value="G-PROTEIN COUPLED RECEPTOR"/>
    <property type="match status" value="1"/>
</dbReference>
<evidence type="ECO:0000259" key="9">
    <source>
        <dbReference type="PROSITE" id="PS50262"/>
    </source>
</evidence>
<dbReference type="CDD" id="cd00637">
    <property type="entry name" value="7tm_classA_rhodopsin-like"/>
    <property type="match status" value="1"/>
</dbReference>
<dbReference type="OMA" id="SSARCYI"/>
<dbReference type="Proteomes" id="UP001165740">
    <property type="component" value="Chromosome 9"/>
</dbReference>
<feature type="transmembrane region" description="Helical" evidence="8">
    <location>
        <begin position="66"/>
        <end position="93"/>
    </location>
</feature>
<keyword evidence="5 8" id="KW-0472">Membrane</keyword>
<evidence type="ECO:0000313" key="11">
    <source>
        <dbReference type="RefSeq" id="XP_055897718.1"/>
    </source>
</evidence>
<feature type="transmembrane region" description="Helical" evidence="8">
    <location>
        <begin position="360"/>
        <end position="386"/>
    </location>
</feature>
<evidence type="ECO:0000256" key="5">
    <source>
        <dbReference type="ARBA" id="ARBA00023136"/>
    </source>
</evidence>